<dbReference type="InterPro" id="IPR015073">
    <property type="entry name" value="DUF1883"/>
</dbReference>
<evidence type="ECO:0000259" key="1">
    <source>
        <dbReference type="Pfam" id="PF08980"/>
    </source>
</evidence>
<protein>
    <submittedName>
        <fullName evidence="2">DUF1883 domain-containing protein</fullName>
    </submittedName>
</protein>
<feature type="domain" description="DUF1883" evidence="1">
    <location>
        <begin position="2"/>
        <end position="85"/>
    </location>
</feature>
<dbReference type="AlphaFoldDB" id="A0A6I6AHT0"/>
<dbReference type="SUPFAM" id="SSF141099">
    <property type="entry name" value="Atu1913-like"/>
    <property type="match status" value="1"/>
</dbReference>
<evidence type="ECO:0000313" key="2">
    <source>
        <dbReference type="EMBL" id="QGQ25808.1"/>
    </source>
</evidence>
<sequence>MMNYLHSEAQIGADNCFVVSISGQANVILLDDCNYHNYKSGRSYNYRGGLAKRSPIRLSPPYFGNWHVIIDLGGYSGSVNASIEVF</sequence>
<evidence type="ECO:0000313" key="3">
    <source>
        <dbReference type="Proteomes" id="UP000427281"/>
    </source>
</evidence>
<dbReference type="Gene3D" id="4.10.1210.10">
    <property type="entry name" value="Atu1913-like"/>
    <property type="match status" value="1"/>
</dbReference>
<dbReference type="InterPro" id="IPR036488">
    <property type="entry name" value="DUF1883-like_sf"/>
</dbReference>
<organism evidence="2 3">
    <name type="scientific">Gimesia benthica</name>
    <dbReference type="NCBI Taxonomy" id="2608982"/>
    <lineage>
        <taxon>Bacteria</taxon>
        <taxon>Pseudomonadati</taxon>
        <taxon>Planctomycetota</taxon>
        <taxon>Planctomycetia</taxon>
        <taxon>Planctomycetales</taxon>
        <taxon>Planctomycetaceae</taxon>
        <taxon>Gimesia</taxon>
    </lineage>
</organism>
<reference evidence="2 3" key="1">
    <citation type="submission" date="2019-09" db="EMBL/GenBank/DDBJ databases">
        <title>Gimesia benthica sp. nov., a novel bacterium isolated from deep-sea water of the Northwest Indian Ocean.</title>
        <authorList>
            <person name="Dai X."/>
        </authorList>
    </citation>
    <scope>NUCLEOTIDE SEQUENCE [LARGE SCALE GENOMIC DNA]</scope>
    <source>
        <strain evidence="2 3">E7</strain>
    </source>
</reference>
<proteinExistence type="predicted"/>
<dbReference type="Pfam" id="PF08980">
    <property type="entry name" value="DUF1883"/>
    <property type="match status" value="1"/>
</dbReference>
<dbReference type="KEGG" id="gim:F1728_25425"/>
<keyword evidence="3" id="KW-1185">Reference proteome</keyword>
<name>A0A6I6AHT0_9PLAN</name>
<accession>A0A6I6AHT0</accession>
<dbReference type="Proteomes" id="UP000427281">
    <property type="component" value="Chromosome"/>
</dbReference>
<dbReference type="EMBL" id="CP043930">
    <property type="protein sequence ID" value="QGQ25808.1"/>
    <property type="molecule type" value="Genomic_DNA"/>
</dbReference>
<gene>
    <name evidence="2" type="ORF">F1728_25425</name>
</gene>